<dbReference type="EMBL" id="JADKPO010000030">
    <property type="protein sequence ID" value="MBF4769702.1"/>
    <property type="molecule type" value="Genomic_DNA"/>
</dbReference>
<evidence type="ECO:0000313" key="2">
    <source>
        <dbReference type="EMBL" id="MBF4769702.1"/>
    </source>
</evidence>
<keyword evidence="1" id="KW-0732">Signal</keyword>
<accession>A0A930VS71</accession>
<dbReference type="Proteomes" id="UP000660668">
    <property type="component" value="Unassembled WGS sequence"/>
</dbReference>
<keyword evidence="3" id="KW-1185">Reference proteome</keyword>
<protein>
    <submittedName>
        <fullName evidence="2">Uncharacterized protein</fullName>
    </submittedName>
</protein>
<organism evidence="2 3">
    <name type="scientific">Nocardioides agariphilus</name>
    <dbReference type="NCBI Taxonomy" id="433664"/>
    <lineage>
        <taxon>Bacteria</taxon>
        <taxon>Bacillati</taxon>
        <taxon>Actinomycetota</taxon>
        <taxon>Actinomycetes</taxon>
        <taxon>Propionibacteriales</taxon>
        <taxon>Nocardioidaceae</taxon>
        <taxon>Nocardioides</taxon>
    </lineage>
</organism>
<dbReference type="RefSeq" id="WP_194697846.1">
    <property type="nucleotide sequence ID" value="NZ_JADKPO010000030.1"/>
</dbReference>
<feature type="chain" id="PRO_5037139388" evidence="1">
    <location>
        <begin position="26"/>
        <end position="181"/>
    </location>
</feature>
<evidence type="ECO:0000313" key="3">
    <source>
        <dbReference type="Proteomes" id="UP000660668"/>
    </source>
</evidence>
<proteinExistence type="predicted"/>
<feature type="signal peptide" evidence="1">
    <location>
        <begin position="1"/>
        <end position="25"/>
    </location>
</feature>
<comment type="caution">
    <text evidence="2">The sequence shown here is derived from an EMBL/GenBank/DDBJ whole genome shotgun (WGS) entry which is preliminary data.</text>
</comment>
<reference evidence="2" key="1">
    <citation type="submission" date="2020-11" db="EMBL/GenBank/DDBJ databases">
        <title>Nocardioides cynanchi sp. nov., isolated from soil of rhizosphere of Cynanchum wilfordii.</title>
        <authorList>
            <person name="Lee J.-S."/>
            <person name="Suh M.K."/>
            <person name="Kim J.-S."/>
        </authorList>
    </citation>
    <scope>NUCLEOTIDE SEQUENCE</scope>
    <source>
        <strain evidence="2">KCTC 19276</strain>
    </source>
</reference>
<sequence>MFKSLSKVVVVAAVLVGLTATSAVAAVLTARYEGLYAYGDDGTVLAEIDRTTNTNNLVQKDTSYAAGDNMRIQIPFRDSKPANGKSVHASVAWKKNALDCGISGIEVTATGGGISTSCYVDWQGAGDFESDNVSGDGWWFVSPRKFWNGSDGMLRGGIHVCQAQWNSDPCSGKRWVTTFWD</sequence>
<gene>
    <name evidence="2" type="ORF">ISU10_18185</name>
</gene>
<dbReference type="AlphaFoldDB" id="A0A930VS71"/>
<evidence type="ECO:0000256" key="1">
    <source>
        <dbReference type="SAM" id="SignalP"/>
    </source>
</evidence>
<name>A0A930VS71_9ACTN</name>